<organism evidence="2 3">
    <name type="scientific">Mycobacteroides chelonae</name>
    <name type="common">Mycobacterium chelonae</name>
    <dbReference type="NCBI Taxonomy" id="1774"/>
    <lineage>
        <taxon>Bacteria</taxon>
        <taxon>Bacillati</taxon>
        <taxon>Actinomycetota</taxon>
        <taxon>Actinomycetes</taxon>
        <taxon>Mycobacteriales</taxon>
        <taxon>Mycobacteriaceae</taxon>
        <taxon>Mycobacteroides</taxon>
    </lineage>
</organism>
<dbReference type="AlphaFoldDB" id="A0A1S1LWF7"/>
<dbReference type="EMBL" id="MLIS01000204">
    <property type="protein sequence ID" value="OHU75701.1"/>
    <property type="molecule type" value="Genomic_DNA"/>
</dbReference>
<accession>A0A1S1LWF7</accession>
<feature type="region of interest" description="Disordered" evidence="1">
    <location>
        <begin position="260"/>
        <end position="285"/>
    </location>
</feature>
<dbReference type="Proteomes" id="UP000179441">
    <property type="component" value="Unassembled WGS sequence"/>
</dbReference>
<sequence length="285" mass="31566">MRRAPAREYQIVIPSYQRAEGLQQKTLTWLGAAGVDPTRITVFLHDNDPQLGAYQALAGRTGIRLNATPMRGITAQRTYIPTQFAPGTPIVCLDDDVTGLVEAVDSKTLRPVSDVDALFRRMFTETAGRDLYVWGLSPVVNAFYMSPGRISEGLRFLIFTVIGFFNRPGHPVHEFTVPYKDEHETSLRAWWYDGGTVRHDGIAAQANYYTDPGGCQAPGEFQRTPAKVAFSVEELEKQWPGLVRRNTRKKDTGYIEITLAPKKRHAGHPSTTPPPGARAAKAGSP</sequence>
<evidence type="ECO:0008006" key="4">
    <source>
        <dbReference type="Google" id="ProtNLM"/>
    </source>
</evidence>
<evidence type="ECO:0000313" key="2">
    <source>
        <dbReference type="EMBL" id="OHU75701.1"/>
    </source>
</evidence>
<dbReference type="RefSeq" id="WP_070916959.1">
    <property type="nucleotide sequence ID" value="NZ_MLIR01000012.1"/>
</dbReference>
<gene>
    <name evidence="2" type="ORF">BKG84_27490</name>
</gene>
<keyword evidence="3" id="KW-1185">Reference proteome</keyword>
<comment type="caution">
    <text evidence="2">The sequence shown here is derived from an EMBL/GenBank/DDBJ whole genome shotgun (WGS) entry which is preliminary data.</text>
</comment>
<name>A0A1S1LWF7_MYCCH</name>
<evidence type="ECO:0000313" key="3">
    <source>
        <dbReference type="Proteomes" id="UP000179441"/>
    </source>
</evidence>
<protein>
    <recommendedName>
        <fullName evidence="4">Glycosyltransferase family 2 protein</fullName>
    </recommendedName>
</protein>
<reference evidence="2 3" key="1">
    <citation type="submission" date="2016-10" db="EMBL/GenBank/DDBJ databases">
        <title>Evaluation of Human, Veterinary and Environmental Mycobacterium chelonae Isolates by Core Genome Phylogenomic Analysis, Targeted Gene Comparison, and Anti-microbial Susceptibility Patterns: A Tale of Mistaken Identities.</title>
        <authorList>
            <person name="Fogelson S.B."/>
            <person name="Camus A.C."/>
            <person name="Lorenz W."/>
            <person name="Vasireddy R."/>
            <person name="Vasireddy S."/>
            <person name="Smith T."/>
            <person name="Brown-Elliott B.A."/>
            <person name="Wallace R.J.Jr."/>
            <person name="Hasan N.A."/>
            <person name="Reischl U."/>
            <person name="Sanchez S."/>
        </authorList>
    </citation>
    <scope>NUCLEOTIDE SEQUENCE [LARGE SCALE GENOMIC DNA]</scope>
    <source>
        <strain evidence="2 3">15518</strain>
    </source>
</reference>
<proteinExistence type="predicted"/>
<evidence type="ECO:0000256" key="1">
    <source>
        <dbReference type="SAM" id="MobiDB-lite"/>
    </source>
</evidence>